<keyword evidence="3" id="KW-0547">Nucleotide-binding</keyword>
<evidence type="ECO:0000256" key="6">
    <source>
        <dbReference type="SAM" id="Coils"/>
    </source>
</evidence>
<protein>
    <recommendedName>
        <fullName evidence="2">RING-type E3 ubiquitin transferase</fullName>
        <ecNumber evidence="2">2.3.2.27</ecNumber>
    </recommendedName>
</protein>
<dbReference type="InterPro" id="IPR008271">
    <property type="entry name" value="Ser/Thr_kinase_AS"/>
</dbReference>
<feature type="region of interest" description="Disordered" evidence="7">
    <location>
        <begin position="157"/>
        <end position="237"/>
    </location>
</feature>
<dbReference type="InterPro" id="IPR011009">
    <property type="entry name" value="Kinase-like_dom_sf"/>
</dbReference>
<dbReference type="GO" id="GO:0061630">
    <property type="term" value="F:ubiquitin protein ligase activity"/>
    <property type="evidence" value="ECO:0007669"/>
    <property type="project" value="UniProtKB-EC"/>
</dbReference>
<reference evidence="9 10" key="1">
    <citation type="submission" date="2024-01" db="EMBL/GenBank/DDBJ databases">
        <title>The genomes of 5 underutilized Papilionoideae crops provide insights into root nodulation and disease resistanc.</title>
        <authorList>
            <person name="Yuan L."/>
        </authorList>
    </citation>
    <scope>NUCLEOTIDE SEQUENCE [LARGE SCALE GENOMIC DNA]</scope>
    <source>
        <strain evidence="9">ZHUSHIDOU_FW_LH</strain>
        <tissue evidence="9">Leaf</tissue>
    </source>
</reference>
<dbReference type="PROSITE" id="PS00108">
    <property type="entry name" value="PROTEIN_KINASE_ST"/>
    <property type="match status" value="1"/>
</dbReference>
<dbReference type="SUPFAM" id="SSF52402">
    <property type="entry name" value="Adenine nucleotide alpha hydrolases-like"/>
    <property type="match status" value="1"/>
</dbReference>
<dbReference type="Proteomes" id="UP001372338">
    <property type="component" value="Unassembled WGS sequence"/>
</dbReference>
<dbReference type="PROSITE" id="PS50011">
    <property type="entry name" value="PROTEIN_KINASE_DOM"/>
    <property type="match status" value="1"/>
</dbReference>
<evidence type="ECO:0000256" key="7">
    <source>
        <dbReference type="SAM" id="MobiDB-lite"/>
    </source>
</evidence>
<proteinExistence type="predicted"/>
<dbReference type="Gene3D" id="1.10.510.10">
    <property type="entry name" value="Transferase(Phosphotransferase) domain 1"/>
    <property type="match status" value="1"/>
</dbReference>
<evidence type="ECO:0000256" key="2">
    <source>
        <dbReference type="ARBA" id="ARBA00012483"/>
    </source>
</evidence>
<dbReference type="CDD" id="cd14066">
    <property type="entry name" value="STKc_IRAK"/>
    <property type="match status" value="1"/>
</dbReference>
<dbReference type="SUPFAM" id="SSF56112">
    <property type="entry name" value="Protein kinase-like (PK-like)"/>
    <property type="match status" value="1"/>
</dbReference>
<dbReference type="EC" id="2.3.2.27" evidence="2"/>
<dbReference type="GO" id="GO:0004672">
    <property type="term" value="F:protein kinase activity"/>
    <property type="evidence" value="ECO:0007669"/>
    <property type="project" value="InterPro"/>
</dbReference>
<dbReference type="FunFam" id="3.30.200.20:FF:000162">
    <property type="entry name" value="Adenine nucleotide alpha hydrolase-like domain kinase"/>
    <property type="match status" value="1"/>
</dbReference>
<dbReference type="InterPro" id="IPR051348">
    <property type="entry name" value="U-box_ubiquitin_ligases"/>
</dbReference>
<dbReference type="EMBL" id="JAYWIO010000002">
    <property type="protein sequence ID" value="KAK7283183.1"/>
    <property type="molecule type" value="Genomic_DNA"/>
</dbReference>
<feature type="region of interest" description="Disordered" evidence="7">
    <location>
        <begin position="252"/>
        <end position="272"/>
    </location>
</feature>
<comment type="caution">
    <text evidence="9">The sequence shown here is derived from an EMBL/GenBank/DDBJ whole genome shotgun (WGS) entry which is preliminary data.</text>
</comment>
<dbReference type="GO" id="GO:0005524">
    <property type="term" value="F:ATP binding"/>
    <property type="evidence" value="ECO:0007669"/>
    <property type="project" value="UniProtKB-KW"/>
</dbReference>
<dbReference type="Gene3D" id="3.30.200.20">
    <property type="entry name" value="Phosphorylase Kinase, domain 1"/>
    <property type="match status" value="1"/>
</dbReference>
<feature type="coiled-coil region" evidence="6">
    <location>
        <begin position="346"/>
        <end position="380"/>
    </location>
</feature>
<sequence>MSLPQSSYATMVAVDKDKNSAYAFRWAINHLDNPLVIAVHVKHKNLPNQGTNVYPPDDTDMENIFSPLRKLCNRKAVQLKEAVIDNSDVVKGLREYAHRNTIHSIVIGAAKSPLSSLKKLKGEEDVPTAMLKTAPDYSCVYVISKWKIVQTRSAIRPMTNTPVPPKQPFIMPSPHNESEHGTRTQPHKRRSSDEGSDVTMVSEKNSIQGTRRPKSAGSNNSIEQIDLPARPRHMSMDEKDNGKLISMDLTVNDSDLSDSQGKSPKSQPQRELEAEMKRLRLELKQTMEMYSKACKQAISAKNQAEQIRLWKVKEENKVEEVRLSQEAALALAAQEKAKALAAWQEAEESRKRAELEAQKRREAELKAKKEAEEKDRALDALARKDTRYRKYTIQEIEIATEQFAESKKIGEGGYGPVYKGKLDHTAVAIKILSPDASQGRKQFNQEVEILCRIRHPNMVLLLGACPEYGCLVYEHMENGSLDDRLFRRNNSPPIPWRLRFQIAAEIATALLFLHQTKPEPLVHRDLKPANILLDKNYVSKIGDVGLARLVPPSVLNAVTQYYMTSAAGTFCYIDPEYQKSGMLTKKSDIYSLGILLLQIITAKPAMGLSHQVMRAIEKGKFSEILDPMVPDWPVEEALKLANVALKCAELSKKDRPDLATVVLPTLCQLREFGNASQNKQVIGGVYRINSHVARTPANTRSKALSRS</sequence>
<keyword evidence="5" id="KW-0067">ATP-binding</keyword>
<dbReference type="InterPro" id="IPR014729">
    <property type="entry name" value="Rossmann-like_a/b/a_fold"/>
</dbReference>
<gene>
    <name evidence="9" type="ORF">RIF29_12551</name>
</gene>
<dbReference type="PANTHER" id="PTHR45647">
    <property type="entry name" value="OS02G0152300 PROTEIN"/>
    <property type="match status" value="1"/>
</dbReference>
<accession>A0AAN9INF2</accession>
<name>A0AAN9INF2_CROPI</name>
<keyword evidence="10" id="KW-1185">Reference proteome</keyword>
<dbReference type="Pfam" id="PF07714">
    <property type="entry name" value="PK_Tyr_Ser-Thr"/>
    <property type="match status" value="1"/>
</dbReference>
<dbReference type="PANTHER" id="PTHR45647:SF93">
    <property type="entry name" value="KINASE WITH ADENINE NUCLEOTIDE ALPHA HYDROLASES-LIKE DOMAIN-CONTAINING PROTEIN"/>
    <property type="match status" value="1"/>
</dbReference>
<keyword evidence="6" id="KW-0175">Coiled coil</keyword>
<organism evidence="9 10">
    <name type="scientific">Crotalaria pallida</name>
    <name type="common">Smooth rattlebox</name>
    <name type="synonym">Crotalaria striata</name>
    <dbReference type="NCBI Taxonomy" id="3830"/>
    <lineage>
        <taxon>Eukaryota</taxon>
        <taxon>Viridiplantae</taxon>
        <taxon>Streptophyta</taxon>
        <taxon>Embryophyta</taxon>
        <taxon>Tracheophyta</taxon>
        <taxon>Spermatophyta</taxon>
        <taxon>Magnoliopsida</taxon>
        <taxon>eudicotyledons</taxon>
        <taxon>Gunneridae</taxon>
        <taxon>Pentapetalae</taxon>
        <taxon>rosids</taxon>
        <taxon>fabids</taxon>
        <taxon>Fabales</taxon>
        <taxon>Fabaceae</taxon>
        <taxon>Papilionoideae</taxon>
        <taxon>50 kb inversion clade</taxon>
        <taxon>genistoids sensu lato</taxon>
        <taxon>core genistoids</taxon>
        <taxon>Crotalarieae</taxon>
        <taxon>Crotalaria</taxon>
    </lineage>
</organism>
<evidence type="ECO:0000256" key="4">
    <source>
        <dbReference type="ARBA" id="ARBA00022786"/>
    </source>
</evidence>
<comment type="catalytic activity">
    <reaction evidence="1">
        <text>S-ubiquitinyl-[E2 ubiquitin-conjugating enzyme]-L-cysteine + [acceptor protein]-L-lysine = [E2 ubiquitin-conjugating enzyme]-L-cysteine + N(6)-ubiquitinyl-[acceptor protein]-L-lysine.</text>
        <dbReference type="EC" id="2.3.2.27"/>
    </reaction>
</comment>
<dbReference type="SMART" id="SM00220">
    <property type="entry name" value="S_TKc"/>
    <property type="match status" value="1"/>
</dbReference>
<evidence type="ECO:0000256" key="3">
    <source>
        <dbReference type="ARBA" id="ARBA00022741"/>
    </source>
</evidence>
<keyword evidence="4" id="KW-0833">Ubl conjugation pathway</keyword>
<dbReference type="AlphaFoldDB" id="A0AAN9INF2"/>
<evidence type="ECO:0000313" key="10">
    <source>
        <dbReference type="Proteomes" id="UP001372338"/>
    </source>
</evidence>
<dbReference type="InterPro" id="IPR000719">
    <property type="entry name" value="Prot_kinase_dom"/>
</dbReference>
<evidence type="ECO:0000313" key="9">
    <source>
        <dbReference type="EMBL" id="KAK7283183.1"/>
    </source>
</evidence>
<feature type="compositionally biased region" description="Polar residues" evidence="7">
    <location>
        <begin position="252"/>
        <end position="267"/>
    </location>
</feature>
<evidence type="ECO:0000256" key="1">
    <source>
        <dbReference type="ARBA" id="ARBA00000900"/>
    </source>
</evidence>
<feature type="domain" description="Protein kinase" evidence="8">
    <location>
        <begin position="403"/>
        <end position="666"/>
    </location>
</feature>
<dbReference type="InterPro" id="IPR001245">
    <property type="entry name" value="Ser-Thr/Tyr_kinase_cat_dom"/>
</dbReference>
<dbReference type="Gene3D" id="3.40.50.620">
    <property type="entry name" value="HUPs"/>
    <property type="match status" value="1"/>
</dbReference>
<evidence type="ECO:0000259" key="8">
    <source>
        <dbReference type="PROSITE" id="PS50011"/>
    </source>
</evidence>
<evidence type="ECO:0000256" key="5">
    <source>
        <dbReference type="ARBA" id="ARBA00022840"/>
    </source>
</evidence>